<organism evidence="7 8">
    <name type="scientific">Zalerion maritima</name>
    <dbReference type="NCBI Taxonomy" id="339359"/>
    <lineage>
        <taxon>Eukaryota</taxon>
        <taxon>Fungi</taxon>
        <taxon>Dikarya</taxon>
        <taxon>Ascomycota</taxon>
        <taxon>Pezizomycotina</taxon>
        <taxon>Sordariomycetes</taxon>
        <taxon>Lulworthiomycetidae</taxon>
        <taxon>Lulworthiales</taxon>
        <taxon>Lulworthiaceae</taxon>
        <taxon>Zalerion</taxon>
    </lineage>
</organism>
<keyword evidence="8" id="KW-1185">Reference proteome</keyword>
<feature type="region of interest" description="Disordered" evidence="6">
    <location>
        <begin position="60"/>
        <end position="81"/>
    </location>
</feature>
<evidence type="ECO:0000256" key="2">
    <source>
        <dbReference type="ARBA" id="ARBA00022692"/>
    </source>
</evidence>
<reference evidence="7" key="1">
    <citation type="submission" date="2022-07" db="EMBL/GenBank/DDBJ databases">
        <title>Draft genome sequence of Zalerion maritima ATCC 34329, a (micro)plastics degrading marine fungus.</title>
        <authorList>
            <person name="Paco A."/>
            <person name="Goncalves M.F.M."/>
            <person name="Rocha-Santos T.A.P."/>
            <person name="Alves A."/>
        </authorList>
    </citation>
    <scope>NUCLEOTIDE SEQUENCE</scope>
    <source>
        <strain evidence="7">ATCC 34329</strain>
    </source>
</reference>
<dbReference type="GO" id="GO:0033617">
    <property type="term" value="P:mitochondrial respiratory chain complex IV assembly"/>
    <property type="evidence" value="ECO:0007669"/>
    <property type="project" value="TreeGrafter"/>
</dbReference>
<keyword evidence="3 5" id="KW-1133">Transmembrane helix</keyword>
<dbReference type="PROSITE" id="PS50895">
    <property type="entry name" value="SURF1"/>
    <property type="match status" value="1"/>
</dbReference>
<evidence type="ECO:0000256" key="6">
    <source>
        <dbReference type="SAM" id="MobiDB-lite"/>
    </source>
</evidence>
<protein>
    <recommendedName>
        <fullName evidence="5">SURF1-like protein</fullName>
    </recommendedName>
</protein>
<feature type="compositionally biased region" description="Low complexity" evidence="6">
    <location>
        <begin position="222"/>
        <end position="239"/>
    </location>
</feature>
<dbReference type="PANTHER" id="PTHR23427:SF2">
    <property type="entry name" value="SURFEIT LOCUS PROTEIN 1"/>
    <property type="match status" value="1"/>
</dbReference>
<dbReference type="GO" id="GO:0005743">
    <property type="term" value="C:mitochondrial inner membrane"/>
    <property type="evidence" value="ECO:0007669"/>
    <property type="project" value="UniProtKB-SubCell"/>
</dbReference>
<dbReference type="PANTHER" id="PTHR23427">
    <property type="entry name" value="SURFEIT LOCUS PROTEIN"/>
    <property type="match status" value="1"/>
</dbReference>
<name>A0AAD5RJ40_9PEZI</name>
<dbReference type="Pfam" id="PF02104">
    <property type="entry name" value="SURF1"/>
    <property type="match status" value="2"/>
</dbReference>
<accession>A0AAD5RJ40</accession>
<feature type="region of interest" description="Disordered" evidence="6">
    <location>
        <begin position="1"/>
        <end position="26"/>
    </location>
</feature>
<gene>
    <name evidence="7" type="ORF">MKZ38_006856</name>
</gene>
<keyword evidence="5" id="KW-0999">Mitochondrion inner membrane</keyword>
<sequence length="399" mass="44196">MPKRMGLHTPVSPTVTSPAVGTPRTSSLGILRPCRCGRKPNNTLPPAAAAAAAAAAQSQQPFTTAATGGRRRVQPADDPNFTSIVDNAPRLVRAGGRRHGWGLLVLAAIPVTAFFLGTWQVKRLQWKTDLLSRLEDRIARPPLPLPANVDPEMVADFDYRRVYAVGRLRHDEEMLVGPRIHDGEDGYLVVTPLERPGREEEGGAGAPKTQKGDHREEGGKGWFSWPWGSGSGSSSSKAGRQAAEDDLPPAQKGNTVLVNRGWVAKKFKDRRTRPQSVEQGDVLVEGLLREPWKKNRFTPDNRPDLNEFYFPDVKQMAQLTGATPVWVEETTEPDMLEFMEKKANGIPIARAAAVDVRNNHAQYIFTWYGLCLATSIMFYLVVKKPPTDTARRVKLNRNW</sequence>
<feature type="transmembrane region" description="Helical" evidence="5">
    <location>
        <begin position="364"/>
        <end position="382"/>
    </location>
</feature>
<keyword evidence="2 5" id="KW-0812">Transmembrane</keyword>
<feature type="compositionally biased region" description="Basic and acidic residues" evidence="6">
    <location>
        <begin position="210"/>
        <end position="219"/>
    </location>
</feature>
<feature type="compositionally biased region" description="Polar residues" evidence="6">
    <location>
        <begin position="11"/>
        <end position="26"/>
    </location>
</feature>
<evidence type="ECO:0000313" key="7">
    <source>
        <dbReference type="EMBL" id="KAJ2895168.1"/>
    </source>
</evidence>
<feature type="region of interest" description="Disordered" evidence="6">
    <location>
        <begin position="194"/>
        <end position="254"/>
    </location>
</feature>
<evidence type="ECO:0000256" key="5">
    <source>
        <dbReference type="RuleBase" id="RU363076"/>
    </source>
</evidence>
<dbReference type="InterPro" id="IPR045214">
    <property type="entry name" value="Surf1/Surf4"/>
</dbReference>
<comment type="caution">
    <text evidence="7">The sequence shown here is derived from an EMBL/GenBank/DDBJ whole genome shotgun (WGS) entry which is preliminary data.</text>
</comment>
<evidence type="ECO:0000256" key="1">
    <source>
        <dbReference type="ARBA" id="ARBA00004370"/>
    </source>
</evidence>
<dbReference type="AlphaFoldDB" id="A0AAD5RJ40"/>
<feature type="transmembrane region" description="Helical" evidence="5">
    <location>
        <begin position="100"/>
        <end position="119"/>
    </location>
</feature>
<proteinExistence type="inferred from homology"/>
<dbReference type="CDD" id="cd06662">
    <property type="entry name" value="SURF1"/>
    <property type="match status" value="1"/>
</dbReference>
<evidence type="ECO:0000256" key="3">
    <source>
        <dbReference type="ARBA" id="ARBA00022989"/>
    </source>
</evidence>
<keyword evidence="5" id="KW-0496">Mitochondrion</keyword>
<dbReference type="Proteomes" id="UP001201980">
    <property type="component" value="Unassembled WGS sequence"/>
</dbReference>
<comment type="subcellular location">
    <subcellularLocation>
        <location evidence="1">Membrane</location>
    </subcellularLocation>
    <subcellularLocation>
        <location evidence="5">Mitochondrion inner membrane</location>
        <topology evidence="5">Multi-pass membrane protein</topology>
    </subcellularLocation>
</comment>
<dbReference type="InterPro" id="IPR002994">
    <property type="entry name" value="Surf1/Shy1"/>
</dbReference>
<dbReference type="EMBL" id="JAKWBI020000423">
    <property type="protein sequence ID" value="KAJ2895168.1"/>
    <property type="molecule type" value="Genomic_DNA"/>
</dbReference>
<comment type="function">
    <text evidence="5">Probably involved in the biogenesis of the COX complex.</text>
</comment>
<evidence type="ECO:0000256" key="4">
    <source>
        <dbReference type="ARBA" id="ARBA00023136"/>
    </source>
</evidence>
<comment type="similarity">
    <text evidence="5">Belongs to the SURF1 family.</text>
</comment>
<evidence type="ECO:0000313" key="8">
    <source>
        <dbReference type="Proteomes" id="UP001201980"/>
    </source>
</evidence>
<keyword evidence="4 5" id="KW-0472">Membrane</keyword>